<organism evidence="5 6">
    <name type="scientific">Methylobacterium trifolii</name>
    <dbReference type="NCBI Taxonomy" id="1003092"/>
    <lineage>
        <taxon>Bacteria</taxon>
        <taxon>Pseudomonadati</taxon>
        <taxon>Pseudomonadota</taxon>
        <taxon>Alphaproteobacteria</taxon>
        <taxon>Hyphomicrobiales</taxon>
        <taxon>Methylobacteriaceae</taxon>
        <taxon>Methylobacterium</taxon>
    </lineage>
</organism>
<dbReference type="InterPro" id="IPR054613">
    <property type="entry name" value="Peptidase_S78_dom"/>
</dbReference>
<protein>
    <recommendedName>
        <fullName evidence="4">Prohead serine protease domain-containing protein</fullName>
    </recommendedName>
</protein>
<evidence type="ECO:0000259" key="4">
    <source>
        <dbReference type="Pfam" id="PF04586"/>
    </source>
</evidence>
<dbReference type="RefSeq" id="WP_238183128.1">
    <property type="nucleotide sequence ID" value="NZ_BPRB01000141.1"/>
</dbReference>
<dbReference type="Pfam" id="PF04586">
    <property type="entry name" value="Peptidase_S78"/>
    <property type="match status" value="1"/>
</dbReference>
<keyword evidence="6" id="KW-1185">Reference proteome</keyword>
<gene>
    <name evidence="5" type="ORF">MPOCJGCO_2622</name>
</gene>
<reference evidence="5" key="2">
    <citation type="submission" date="2021-08" db="EMBL/GenBank/DDBJ databases">
        <authorList>
            <person name="Tani A."/>
            <person name="Ola A."/>
            <person name="Ogura Y."/>
            <person name="Katsura K."/>
            <person name="Hayashi T."/>
        </authorList>
    </citation>
    <scope>NUCLEOTIDE SEQUENCE</scope>
    <source>
        <strain evidence="5">DSM 23632</strain>
    </source>
</reference>
<feature type="domain" description="Prohead serine protease" evidence="4">
    <location>
        <begin position="4"/>
        <end position="134"/>
    </location>
</feature>
<evidence type="ECO:0000313" key="6">
    <source>
        <dbReference type="Proteomes" id="UP001055057"/>
    </source>
</evidence>
<dbReference type="InterPro" id="IPR006433">
    <property type="entry name" value="Prohead_protease"/>
</dbReference>
<evidence type="ECO:0000256" key="2">
    <source>
        <dbReference type="ARBA" id="ARBA00022670"/>
    </source>
</evidence>
<evidence type="ECO:0000256" key="1">
    <source>
        <dbReference type="ARBA" id="ARBA00022612"/>
    </source>
</evidence>
<dbReference type="Proteomes" id="UP001055057">
    <property type="component" value="Unassembled WGS sequence"/>
</dbReference>
<reference evidence="5" key="1">
    <citation type="journal article" date="2021" name="Front. Microbiol.">
        <title>Comprehensive Comparative Genomics and Phenotyping of Methylobacterium Species.</title>
        <authorList>
            <person name="Alessa O."/>
            <person name="Ogura Y."/>
            <person name="Fujitani Y."/>
            <person name="Takami H."/>
            <person name="Hayashi T."/>
            <person name="Sahin N."/>
            <person name="Tani A."/>
        </authorList>
    </citation>
    <scope>NUCLEOTIDE SEQUENCE</scope>
    <source>
        <strain evidence="5">DSM 23632</strain>
    </source>
</reference>
<keyword evidence="1" id="KW-1188">Viral release from host cell</keyword>
<keyword evidence="3" id="KW-0378">Hydrolase</keyword>
<comment type="caution">
    <text evidence="5">The sequence shown here is derived from an EMBL/GenBank/DDBJ whole genome shotgun (WGS) entry which is preliminary data.</text>
</comment>
<proteinExistence type="predicted"/>
<evidence type="ECO:0000313" key="5">
    <source>
        <dbReference type="EMBL" id="GJE60510.1"/>
    </source>
</evidence>
<keyword evidence="2" id="KW-0645">Protease</keyword>
<evidence type="ECO:0000256" key="3">
    <source>
        <dbReference type="ARBA" id="ARBA00022801"/>
    </source>
</evidence>
<sequence length="162" mass="17279">MDGHFTGYASVFGVPDLGRDVVAAGAFSASLRQRGAGGVRMLWQHDPAEPIGRWLALAEDSRGLRVEGRLNLAVQRAREIDALMRAGGVDGLSIGFRTVQASPGRGGERHLKAVDLWEISLVTFPLQPGARVSAPLLSAEIRGLARRLAPLRPPGLRTAARA</sequence>
<accession>A0ABQ4U336</accession>
<dbReference type="SUPFAM" id="SSF50789">
    <property type="entry name" value="Herpes virus serine proteinase, assemblin"/>
    <property type="match status" value="1"/>
</dbReference>
<dbReference type="EMBL" id="BPRB01000141">
    <property type="protein sequence ID" value="GJE60510.1"/>
    <property type="molecule type" value="Genomic_DNA"/>
</dbReference>
<dbReference type="NCBIfam" id="TIGR01543">
    <property type="entry name" value="proheadase_HK97"/>
    <property type="match status" value="1"/>
</dbReference>
<name>A0ABQ4U336_9HYPH</name>